<evidence type="ECO:0008006" key="4">
    <source>
        <dbReference type="Google" id="ProtNLM"/>
    </source>
</evidence>
<dbReference type="EMBL" id="BAAATK010000005">
    <property type="protein sequence ID" value="GAA2425836.1"/>
    <property type="molecule type" value="Genomic_DNA"/>
</dbReference>
<dbReference type="Proteomes" id="UP001500460">
    <property type="component" value="Unassembled WGS sequence"/>
</dbReference>
<evidence type="ECO:0000313" key="3">
    <source>
        <dbReference type="Proteomes" id="UP001500460"/>
    </source>
</evidence>
<evidence type="ECO:0000256" key="1">
    <source>
        <dbReference type="SAM" id="MobiDB-lite"/>
    </source>
</evidence>
<protein>
    <recommendedName>
        <fullName evidence="4">ROK family protein</fullName>
    </recommendedName>
</protein>
<reference evidence="2 3" key="1">
    <citation type="journal article" date="2019" name="Int. J. Syst. Evol. Microbiol.">
        <title>The Global Catalogue of Microorganisms (GCM) 10K type strain sequencing project: providing services to taxonomists for standard genome sequencing and annotation.</title>
        <authorList>
            <consortium name="The Broad Institute Genomics Platform"/>
            <consortium name="The Broad Institute Genome Sequencing Center for Infectious Disease"/>
            <person name="Wu L."/>
            <person name="Ma J."/>
        </authorList>
    </citation>
    <scope>NUCLEOTIDE SEQUENCE [LARGE SCALE GENOMIC DNA]</scope>
    <source>
        <strain evidence="2 3">JCM 6922</strain>
    </source>
</reference>
<organism evidence="2 3">
    <name type="scientific">Streptomyces glaucus</name>
    <dbReference type="NCBI Taxonomy" id="284029"/>
    <lineage>
        <taxon>Bacteria</taxon>
        <taxon>Bacillati</taxon>
        <taxon>Actinomycetota</taxon>
        <taxon>Actinomycetes</taxon>
        <taxon>Kitasatosporales</taxon>
        <taxon>Streptomycetaceae</taxon>
        <taxon>Streptomyces</taxon>
    </lineage>
</organism>
<feature type="region of interest" description="Disordered" evidence="1">
    <location>
        <begin position="23"/>
        <end position="47"/>
    </location>
</feature>
<dbReference type="Gene3D" id="1.10.10.10">
    <property type="entry name" value="Winged helix-like DNA-binding domain superfamily/Winged helix DNA-binding domain"/>
    <property type="match status" value="1"/>
</dbReference>
<gene>
    <name evidence="2" type="ORF">GCM10010421_10860</name>
</gene>
<comment type="caution">
    <text evidence="2">The sequence shown here is derived from an EMBL/GenBank/DDBJ whole genome shotgun (WGS) entry which is preliminary data.</text>
</comment>
<accession>A0ABN3JD11</accession>
<proteinExistence type="predicted"/>
<keyword evidence="3" id="KW-1185">Reference proteome</keyword>
<sequence>MKRTSCDIRAANRYEMLRRIIAASPTSRQEPAAATGRSPAPVATLAGEPPGLRAIAEAGSEDPADGRPRGLVAVDAPGGALIGVGVAGTYVRVELFAPALDVPARAGEDMRPGGSRPEQVAGQVATAVGSVVARAGVEGARVPGPSE</sequence>
<name>A0ABN3JD11_9ACTN</name>
<evidence type="ECO:0000313" key="2">
    <source>
        <dbReference type="EMBL" id="GAA2425836.1"/>
    </source>
</evidence>
<dbReference type="InterPro" id="IPR036388">
    <property type="entry name" value="WH-like_DNA-bd_sf"/>
</dbReference>